<dbReference type="AlphaFoldDB" id="A0A7W7FU52"/>
<reference evidence="9 10" key="1">
    <citation type="submission" date="2020-08" db="EMBL/GenBank/DDBJ databases">
        <title>Sequencing the genomes of 1000 actinobacteria strains.</title>
        <authorList>
            <person name="Klenk H.-P."/>
        </authorList>
    </citation>
    <scope>NUCLEOTIDE SEQUENCE [LARGE SCALE GENOMIC DNA]</scope>
    <source>
        <strain evidence="9 10">DSM 44230</strain>
    </source>
</reference>
<dbReference type="SUPFAM" id="SSF81345">
    <property type="entry name" value="ABC transporter involved in vitamin B12 uptake, BtuC"/>
    <property type="match status" value="1"/>
</dbReference>
<keyword evidence="4" id="KW-1003">Cell membrane</keyword>
<evidence type="ECO:0000313" key="9">
    <source>
        <dbReference type="EMBL" id="MBB4678906.1"/>
    </source>
</evidence>
<dbReference type="GO" id="GO:0022857">
    <property type="term" value="F:transmembrane transporter activity"/>
    <property type="evidence" value="ECO:0007669"/>
    <property type="project" value="InterPro"/>
</dbReference>
<sequence length="354" mass="36969">MTRVQERTTPIRGRVLRIHRGWLSLRLAPRTLLMCLLLALAAASAGVFGMTTGDFPLTPGEVVNALLGLGDGPTEFIVVTLRLPRVVAGLLVGAALAVSGAVLQSLTRNPLGSPDFMGFTTGSATGAILVIVWFQGSMAAISLGALIGGGLTMVVAYLLAFSRGVQGFRLVLVGIGLSSLLLSVNLYLITSSSLHLALAAEAWQTGTLNGRTWNHLLPLVAAMAVLLPIALYYGRRFSVLEMGDEMAATLGVRVERTRLALLGISVTLAALATAAAGPIAFVALAAPQLARRLTAAPGPNLFASALMGSALLLVSDLAVQRIFAPVQLPVGIVTGGIGGLYLVWLLVHEWRRGR</sequence>
<feature type="transmembrane region" description="Helical" evidence="8">
    <location>
        <begin position="301"/>
        <end position="319"/>
    </location>
</feature>
<dbReference type="CDD" id="cd06550">
    <property type="entry name" value="TM_ABC_iron-siderophores_like"/>
    <property type="match status" value="1"/>
</dbReference>
<organism evidence="9 10">
    <name type="scientific">Crossiella cryophila</name>
    <dbReference type="NCBI Taxonomy" id="43355"/>
    <lineage>
        <taxon>Bacteria</taxon>
        <taxon>Bacillati</taxon>
        <taxon>Actinomycetota</taxon>
        <taxon>Actinomycetes</taxon>
        <taxon>Pseudonocardiales</taxon>
        <taxon>Pseudonocardiaceae</taxon>
        <taxon>Crossiella</taxon>
    </lineage>
</organism>
<evidence type="ECO:0000313" key="10">
    <source>
        <dbReference type="Proteomes" id="UP000533598"/>
    </source>
</evidence>
<dbReference type="Proteomes" id="UP000533598">
    <property type="component" value="Unassembled WGS sequence"/>
</dbReference>
<dbReference type="Pfam" id="PF01032">
    <property type="entry name" value="FecCD"/>
    <property type="match status" value="1"/>
</dbReference>
<feature type="transmembrane region" description="Helical" evidence="8">
    <location>
        <begin position="216"/>
        <end position="234"/>
    </location>
</feature>
<comment type="subcellular location">
    <subcellularLocation>
        <location evidence="1">Cell membrane</location>
        <topology evidence="1">Multi-pass membrane protein</topology>
    </subcellularLocation>
</comment>
<evidence type="ECO:0000256" key="7">
    <source>
        <dbReference type="ARBA" id="ARBA00023136"/>
    </source>
</evidence>
<keyword evidence="7 8" id="KW-0472">Membrane</keyword>
<evidence type="ECO:0000256" key="1">
    <source>
        <dbReference type="ARBA" id="ARBA00004651"/>
    </source>
</evidence>
<evidence type="ECO:0000256" key="5">
    <source>
        <dbReference type="ARBA" id="ARBA00022692"/>
    </source>
</evidence>
<feature type="transmembrane region" description="Helical" evidence="8">
    <location>
        <begin position="168"/>
        <end position="189"/>
    </location>
</feature>
<feature type="transmembrane region" description="Helical" evidence="8">
    <location>
        <begin position="86"/>
        <end position="104"/>
    </location>
</feature>
<accession>A0A7W7FU52</accession>
<keyword evidence="6 8" id="KW-1133">Transmembrane helix</keyword>
<evidence type="ECO:0000256" key="4">
    <source>
        <dbReference type="ARBA" id="ARBA00022475"/>
    </source>
</evidence>
<comment type="similarity">
    <text evidence="2">Belongs to the binding-protein-dependent transport system permease family. FecCD subfamily.</text>
</comment>
<name>A0A7W7FU52_9PSEU</name>
<evidence type="ECO:0000256" key="6">
    <source>
        <dbReference type="ARBA" id="ARBA00022989"/>
    </source>
</evidence>
<feature type="transmembrane region" description="Helical" evidence="8">
    <location>
        <begin position="259"/>
        <end position="281"/>
    </location>
</feature>
<feature type="transmembrane region" description="Helical" evidence="8">
    <location>
        <begin position="116"/>
        <end position="134"/>
    </location>
</feature>
<dbReference type="InterPro" id="IPR000522">
    <property type="entry name" value="ABC_transptr_permease_BtuC"/>
</dbReference>
<feature type="transmembrane region" description="Helical" evidence="8">
    <location>
        <begin position="326"/>
        <end position="347"/>
    </location>
</feature>
<dbReference type="GO" id="GO:0033214">
    <property type="term" value="P:siderophore-iron import into cell"/>
    <property type="evidence" value="ECO:0007669"/>
    <property type="project" value="TreeGrafter"/>
</dbReference>
<proteinExistence type="inferred from homology"/>
<evidence type="ECO:0000256" key="8">
    <source>
        <dbReference type="SAM" id="Phobius"/>
    </source>
</evidence>
<feature type="transmembrane region" description="Helical" evidence="8">
    <location>
        <begin position="140"/>
        <end position="161"/>
    </location>
</feature>
<dbReference type="InterPro" id="IPR037294">
    <property type="entry name" value="ABC_BtuC-like"/>
</dbReference>
<evidence type="ECO:0000256" key="2">
    <source>
        <dbReference type="ARBA" id="ARBA00007935"/>
    </source>
</evidence>
<gene>
    <name evidence="9" type="ORF">HNR67_005024</name>
</gene>
<comment type="caution">
    <text evidence="9">The sequence shown here is derived from an EMBL/GenBank/DDBJ whole genome shotgun (WGS) entry which is preliminary data.</text>
</comment>
<dbReference type="Gene3D" id="1.10.3470.10">
    <property type="entry name" value="ABC transporter involved in vitamin B12 uptake, BtuC"/>
    <property type="match status" value="1"/>
</dbReference>
<keyword evidence="3" id="KW-0813">Transport</keyword>
<dbReference type="GO" id="GO:0005886">
    <property type="term" value="C:plasma membrane"/>
    <property type="evidence" value="ECO:0007669"/>
    <property type="project" value="UniProtKB-SubCell"/>
</dbReference>
<dbReference type="PANTHER" id="PTHR30472">
    <property type="entry name" value="FERRIC ENTEROBACTIN TRANSPORT SYSTEM PERMEASE PROTEIN"/>
    <property type="match status" value="1"/>
</dbReference>
<protein>
    <submittedName>
        <fullName evidence="9">Iron complex transport system permease protein</fullName>
    </submittedName>
</protein>
<evidence type="ECO:0000256" key="3">
    <source>
        <dbReference type="ARBA" id="ARBA00022448"/>
    </source>
</evidence>
<dbReference type="RefSeq" id="WP_185004713.1">
    <property type="nucleotide sequence ID" value="NZ_BAAAUI010000070.1"/>
</dbReference>
<keyword evidence="5 8" id="KW-0812">Transmembrane</keyword>
<dbReference type="PANTHER" id="PTHR30472:SF24">
    <property type="entry name" value="FERRIC ENTEROBACTIN TRANSPORT SYSTEM PERMEASE PROTEIN FEPG"/>
    <property type="match status" value="1"/>
</dbReference>
<dbReference type="EMBL" id="JACHMH010000001">
    <property type="protein sequence ID" value="MBB4678906.1"/>
    <property type="molecule type" value="Genomic_DNA"/>
</dbReference>
<keyword evidence="10" id="KW-1185">Reference proteome</keyword>